<sequence>MKSRISIIFLLMAGFVNAQNLEWIYSIEAAPWQKEKSIHPLKSEADAVIDINVS</sequence>
<reference evidence="1" key="1">
    <citation type="submission" date="2019-03" db="EMBL/GenBank/DDBJ databases">
        <title>Single cell metagenomics reveals metabolic interactions within the superorganism composed of flagellate Streblomastix strix and complex community of Bacteroidetes bacteria on its surface.</title>
        <authorList>
            <person name="Treitli S.C."/>
            <person name="Kolisko M."/>
            <person name="Husnik F."/>
            <person name="Keeling P."/>
            <person name="Hampl V."/>
        </authorList>
    </citation>
    <scope>NUCLEOTIDE SEQUENCE</scope>
    <source>
        <strain evidence="1">STM</strain>
    </source>
</reference>
<comment type="caution">
    <text evidence="1">The sequence shown here is derived from an EMBL/GenBank/DDBJ whole genome shotgun (WGS) entry which is preliminary data.</text>
</comment>
<evidence type="ECO:0000313" key="1">
    <source>
        <dbReference type="EMBL" id="KAA6305154.1"/>
    </source>
</evidence>
<protein>
    <submittedName>
        <fullName evidence="1">Uncharacterized protein</fullName>
    </submittedName>
</protein>
<gene>
    <name evidence="1" type="ORF">EZS27_043195</name>
</gene>
<feature type="non-terminal residue" evidence="1">
    <location>
        <position position="54"/>
    </location>
</feature>
<dbReference type="AlphaFoldDB" id="A0A5J4P983"/>
<name>A0A5J4P983_9ZZZZ</name>
<proteinExistence type="predicted"/>
<accession>A0A5J4P983</accession>
<dbReference type="EMBL" id="SNRY01010932">
    <property type="protein sequence ID" value="KAA6305154.1"/>
    <property type="molecule type" value="Genomic_DNA"/>
</dbReference>
<organism evidence="1">
    <name type="scientific">termite gut metagenome</name>
    <dbReference type="NCBI Taxonomy" id="433724"/>
    <lineage>
        <taxon>unclassified sequences</taxon>
        <taxon>metagenomes</taxon>
        <taxon>organismal metagenomes</taxon>
    </lineage>
</organism>